<feature type="binding site" description="in other chain" evidence="6">
    <location>
        <position position="108"/>
    </location>
    <ligand>
        <name>5-phospho-alpha-D-ribose 1-diphosphate</name>
        <dbReference type="ChEBI" id="CHEBI:58017"/>
        <note>ligand shared between dimeric partners</note>
    </ligand>
</feature>
<dbReference type="AlphaFoldDB" id="A0A0G3I5F0"/>
<dbReference type="GO" id="GO:0019856">
    <property type="term" value="P:pyrimidine nucleobase biosynthetic process"/>
    <property type="evidence" value="ECO:0007669"/>
    <property type="project" value="TreeGrafter"/>
</dbReference>
<dbReference type="SUPFAM" id="SSF53271">
    <property type="entry name" value="PRTase-like"/>
    <property type="match status" value="1"/>
</dbReference>
<dbReference type="KEGG" id="lau:G293_00120"/>
<dbReference type="GO" id="GO:0004588">
    <property type="term" value="F:orotate phosphoribosyltransferase activity"/>
    <property type="evidence" value="ECO:0007669"/>
    <property type="project" value="UniProtKB-UniRule"/>
</dbReference>
<dbReference type="InterPro" id="IPR029057">
    <property type="entry name" value="PRTase-like"/>
</dbReference>
<dbReference type="Gene3D" id="3.40.50.2020">
    <property type="match status" value="1"/>
</dbReference>
<keyword evidence="5 6" id="KW-0665">Pyrimidine biosynthesis</keyword>
<sequence length="229" mass="25974">MNINNFSEKKVIAELMAEILFEIQAVDFSPQNPYHLTSGIVSPVYIDCRKLISFANARSMVMDLTEKVVLRHIGIESIDIIAGGETAGIPFAAFLAERLKLPMIYIRKKAKKYGQKSQIEGHMFKGARVLIIEDLVTLGGSMFDFIKVVRDSGGIIDNGIGLFFYNIFPESFGRFRENNINFHYLSTWHDVLKIAGKLKIFNQDVLKEVQFFLENPMEWSQKNGGIGKM</sequence>
<keyword evidence="9" id="KW-1185">Reference proteome</keyword>
<dbReference type="EMBL" id="CP004021">
    <property type="protein sequence ID" value="AKK19688.1"/>
    <property type="molecule type" value="Genomic_DNA"/>
</dbReference>
<gene>
    <name evidence="6 8" type="primary">pyrE</name>
    <name evidence="8" type="ORF">G293_00120</name>
</gene>
<dbReference type="RefSeq" id="WP_047263790.1">
    <property type="nucleotide sequence ID" value="NZ_CP004021.1"/>
</dbReference>
<dbReference type="STRING" id="1277257.G293_00120"/>
<evidence type="ECO:0000256" key="3">
    <source>
        <dbReference type="ARBA" id="ARBA00022676"/>
    </source>
</evidence>
<dbReference type="Proteomes" id="UP000035503">
    <property type="component" value="Chromosome"/>
</dbReference>
<evidence type="ECO:0000256" key="1">
    <source>
        <dbReference type="ARBA" id="ARBA00004889"/>
    </source>
</evidence>
<comment type="cofactor">
    <cofactor evidence="6">
        <name>Mg(2+)</name>
        <dbReference type="ChEBI" id="CHEBI:18420"/>
    </cofactor>
</comment>
<dbReference type="CDD" id="cd06223">
    <property type="entry name" value="PRTases_typeI"/>
    <property type="match status" value="1"/>
</dbReference>
<dbReference type="OrthoDB" id="9802134at2"/>
<evidence type="ECO:0000256" key="5">
    <source>
        <dbReference type="ARBA" id="ARBA00022975"/>
    </source>
</evidence>
<comment type="caution">
    <text evidence="6">Lacks conserved residue(s) required for the propagation of feature annotation.</text>
</comment>
<name>A0A0G3I5F0_LIBAF</name>
<dbReference type="PATRIC" id="fig|1277257.4.peg.26"/>
<dbReference type="GO" id="GO:0000287">
    <property type="term" value="F:magnesium ion binding"/>
    <property type="evidence" value="ECO:0007669"/>
    <property type="project" value="UniProtKB-UniRule"/>
</dbReference>
<feature type="binding site" evidence="6">
    <location>
        <position position="107"/>
    </location>
    <ligand>
        <name>5-phospho-alpha-D-ribose 1-diphosphate</name>
        <dbReference type="ChEBI" id="CHEBI:58017"/>
        <note>ligand shared between dimeric partners</note>
    </ligand>
</feature>
<comment type="function">
    <text evidence="6">Catalyzes the transfer of a ribosyl phosphate group from 5-phosphoribose 1-diphosphate to orotate, leading to the formation of orotidine monophosphate (OMP).</text>
</comment>
<feature type="domain" description="Phosphoribosyltransferase" evidence="7">
    <location>
        <begin position="76"/>
        <end position="148"/>
    </location>
</feature>
<evidence type="ECO:0000259" key="7">
    <source>
        <dbReference type="Pfam" id="PF00156"/>
    </source>
</evidence>
<dbReference type="EC" id="2.4.2.10" evidence="2 6"/>
<feature type="binding site" evidence="6">
    <location>
        <position position="111"/>
    </location>
    <ligand>
        <name>5-phospho-alpha-D-ribose 1-diphosphate</name>
        <dbReference type="ChEBI" id="CHEBI:58017"/>
        <note>ligand shared between dimeric partners</note>
    </ligand>
</feature>
<organism evidence="8 9">
    <name type="scientific">Candidatus Liberibacter africanus PTSAPSY</name>
    <dbReference type="NCBI Taxonomy" id="1277257"/>
    <lineage>
        <taxon>Bacteria</taxon>
        <taxon>Pseudomonadati</taxon>
        <taxon>Pseudomonadota</taxon>
        <taxon>Alphaproteobacteria</taxon>
        <taxon>Hyphomicrobiales</taxon>
        <taxon>Rhizobiaceae</taxon>
        <taxon>Liberibacter</taxon>
    </lineage>
</organism>
<dbReference type="GO" id="GO:0044205">
    <property type="term" value="P:'de novo' UMP biosynthetic process"/>
    <property type="evidence" value="ECO:0007669"/>
    <property type="project" value="UniProtKB-UniRule"/>
</dbReference>
<keyword evidence="6" id="KW-0460">Magnesium</keyword>
<dbReference type="UniPathway" id="UPA00070">
    <property type="reaction ID" value="UER00119"/>
</dbReference>
<dbReference type="InterPro" id="IPR023031">
    <property type="entry name" value="OPRT"/>
</dbReference>
<feature type="binding site" description="in other chain" evidence="6">
    <location>
        <begin position="133"/>
        <end position="141"/>
    </location>
    <ligand>
        <name>5-phospho-alpha-D-ribose 1-diphosphate</name>
        <dbReference type="ChEBI" id="CHEBI:58017"/>
        <note>ligand shared between dimeric partners</note>
    </ligand>
</feature>
<comment type="catalytic activity">
    <reaction evidence="6">
        <text>orotidine 5'-phosphate + diphosphate = orotate + 5-phospho-alpha-D-ribose 1-diphosphate</text>
        <dbReference type="Rhea" id="RHEA:10380"/>
        <dbReference type="ChEBI" id="CHEBI:30839"/>
        <dbReference type="ChEBI" id="CHEBI:33019"/>
        <dbReference type="ChEBI" id="CHEBI:57538"/>
        <dbReference type="ChEBI" id="CHEBI:58017"/>
        <dbReference type="EC" id="2.4.2.10"/>
    </reaction>
</comment>
<dbReference type="Pfam" id="PF00156">
    <property type="entry name" value="Pribosyltran"/>
    <property type="match status" value="1"/>
</dbReference>
<proteinExistence type="inferred from homology"/>
<evidence type="ECO:0000256" key="2">
    <source>
        <dbReference type="ARBA" id="ARBA00011971"/>
    </source>
</evidence>
<evidence type="ECO:0000256" key="6">
    <source>
        <dbReference type="HAMAP-Rule" id="MF_01208"/>
    </source>
</evidence>
<dbReference type="HAMAP" id="MF_01208">
    <property type="entry name" value="PyrE"/>
    <property type="match status" value="1"/>
</dbReference>
<evidence type="ECO:0000256" key="4">
    <source>
        <dbReference type="ARBA" id="ARBA00022679"/>
    </source>
</evidence>
<protein>
    <recommendedName>
        <fullName evidence="2 6">Orotate phosphoribosyltransferase</fullName>
        <shortName evidence="6">OPRT</shortName>
        <shortName evidence="6">OPRTase</shortName>
        <ecNumber evidence="2 6">2.4.2.10</ecNumber>
    </recommendedName>
</protein>
<dbReference type="PANTHER" id="PTHR19278">
    <property type="entry name" value="OROTATE PHOSPHORIBOSYLTRANSFERASE"/>
    <property type="match status" value="1"/>
</dbReference>
<comment type="similarity">
    <text evidence="6">Belongs to the purine/pyrimidine phosphoribosyltransferase family. PyrE subfamily.</text>
</comment>
<accession>A0A0G3I5F0</accession>
<dbReference type="NCBIfam" id="NF001729">
    <property type="entry name" value="PRK00455.1-3"/>
    <property type="match status" value="1"/>
</dbReference>
<keyword evidence="3 6" id="KW-0328">Glycosyltransferase</keyword>
<comment type="subunit">
    <text evidence="6">Homodimer.</text>
</comment>
<evidence type="ECO:0000313" key="9">
    <source>
        <dbReference type="Proteomes" id="UP000035503"/>
    </source>
</evidence>
<feature type="binding site" evidence="6">
    <location>
        <position position="137"/>
    </location>
    <ligand>
        <name>orotate</name>
        <dbReference type="ChEBI" id="CHEBI:30839"/>
    </ligand>
</feature>
<evidence type="ECO:0000313" key="8">
    <source>
        <dbReference type="EMBL" id="AKK19688.1"/>
    </source>
</evidence>
<keyword evidence="4 6" id="KW-0808">Transferase</keyword>
<reference evidence="8 9" key="1">
    <citation type="journal article" date="2015" name="Genome Announc.">
        <title>Complete Genome Sequence of 'Candidatus Liberibacter africanus,' a Bacterium Associated with Citrus Huanglongbing.</title>
        <authorList>
            <person name="Lin H."/>
            <person name="Pietersen G."/>
            <person name="Han C."/>
            <person name="Read D.A."/>
            <person name="Lou B."/>
            <person name="Gupta G."/>
            <person name="Civerolo E.L."/>
        </authorList>
    </citation>
    <scope>NUCLEOTIDE SEQUENCE [LARGE SCALE GENOMIC DNA]</scope>
    <source>
        <strain evidence="8 9">PTSAPSY</strain>
    </source>
</reference>
<dbReference type="PANTHER" id="PTHR19278:SF9">
    <property type="entry name" value="URIDINE 5'-MONOPHOSPHATE SYNTHASE"/>
    <property type="match status" value="1"/>
</dbReference>
<comment type="pathway">
    <text evidence="1 6">Pyrimidine metabolism; UMP biosynthesis via de novo pathway; UMP from orotate: step 1/2.</text>
</comment>
<dbReference type="InterPro" id="IPR000836">
    <property type="entry name" value="PRTase_dom"/>
</dbReference>